<name>A0A5J4WH30_9EUKA</name>
<protein>
    <submittedName>
        <fullName evidence="1">Uncharacterized protein</fullName>
    </submittedName>
</protein>
<dbReference type="Proteomes" id="UP000324800">
    <property type="component" value="Unassembled WGS sequence"/>
</dbReference>
<accession>A0A5J4WH30</accession>
<comment type="caution">
    <text evidence="1">The sequence shown here is derived from an EMBL/GenBank/DDBJ whole genome shotgun (WGS) entry which is preliminary data.</text>
</comment>
<dbReference type="EMBL" id="SNRW01002033">
    <property type="protein sequence ID" value="KAA6394128.1"/>
    <property type="molecule type" value="Genomic_DNA"/>
</dbReference>
<evidence type="ECO:0000313" key="2">
    <source>
        <dbReference type="Proteomes" id="UP000324800"/>
    </source>
</evidence>
<sequence>MTDNESKLASLNIMNKIQKIANIDEFRKWYNSSGLLAFKLMYDMHFTADQVKASGVAGSIGVKKAGHWIIHHRYPGRPGPDTILFLEEEEELNERIHREIYERTPLTLNEAFILMEENGRLEKVKQHLSKSWEKQVYQKTEAVSCLQRSRIG</sequence>
<proteinExistence type="predicted"/>
<gene>
    <name evidence="1" type="ORF">EZS28_010347</name>
</gene>
<organism evidence="1 2">
    <name type="scientific">Streblomastix strix</name>
    <dbReference type="NCBI Taxonomy" id="222440"/>
    <lineage>
        <taxon>Eukaryota</taxon>
        <taxon>Metamonada</taxon>
        <taxon>Preaxostyla</taxon>
        <taxon>Oxymonadida</taxon>
        <taxon>Streblomastigidae</taxon>
        <taxon>Streblomastix</taxon>
    </lineage>
</organism>
<reference evidence="1 2" key="1">
    <citation type="submission" date="2019-03" db="EMBL/GenBank/DDBJ databases">
        <title>Single cell metagenomics reveals metabolic interactions within the superorganism composed of flagellate Streblomastix strix and complex community of Bacteroidetes bacteria on its surface.</title>
        <authorList>
            <person name="Treitli S.C."/>
            <person name="Kolisko M."/>
            <person name="Husnik F."/>
            <person name="Keeling P."/>
            <person name="Hampl V."/>
        </authorList>
    </citation>
    <scope>NUCLEOTIDE SEQUENCE [LARGE SCALE GENOMIC DNA]</scope>
    <source>
        <strain evidence="1">ST1C</strain>
    </source>
</reference>
<dbReference type="AlphaFoldDB" id="A0A5J4WH30"/>
<evidence type="ECO:0000313" key="1">
    <source>
        <dbReference type="EMBL" id="KAA6394128.1"/>
    </source>
</evidence>